<evidence type="ECO:0000256" key="1">
    <source>
        <dbReference type="SAM" id="MobiDB-lite"/>
    </source>
</evidence>
<dbReference type="EMBL" id="VSSQ01081268">
    <property type="protein sequence ID" value="MPN30222.1"/>
    <property type="molecule type" value="Genomic_DNA"/>
</dbReference>
<accession>A0A645GW07</accession>
<proteinExistence type="predicted"/>
<organism evidence="2">
    <name type="scientific">bioreactor metagenome</name>
    <dbReference type="NCBI Taxonomy" id="1076179"/>
    <lineage>
        <taxon>unclassified sequences</taxon>
        <taxon>metagenomes</taxon>
        <taxon>ecological metagenomes</taxon>
    </lineage>
</organism>
<evidence type="ECO:0000313" key="2">
    <source>
        <dbReference type="EMBL" id="MPN30222.1"/>
    </source>
</evidence>
<gene>
    <name evidence="2" type="ORF">SDC9_177685</name>
</gene>
<feature type="region of interest" description="Disordered" evidence="1">
    <location>
        <begin position="1"/>
        <end position="29"/>
    </location>
</feature>
<feature type="compositionally biased region" description="Polar residues" evidence="1">
    <location>
        <begin position="8"/>
        <end position="20"/>
    </location>
</feature>
<comment type="caution">
    <text evidence="2">The sequence shown here is derived from an EMBL/GenBank/DDBJ whole genome shotgun (WGS) entry which is preliminary data.</text>
</comment>
<dbReference type="AlphaFoldDB" id="A0A645GW07"/>
<protein>
    <submittedName>
        <fullName evidence="2">Uncharacterized protein</fullName>
    </submittedName>
</protein>
<name>A0A645GW07_9ZZZZ</name>
<reference evidence="2" key="1">
    <citation type="submission" date="2019-08" db="EMBL/GenBank/DDBJ databases">
        <authorList>
            <person name="Kucharzyk K."/>
            <person name="Murdoch R.W."/>
            <person name="Higgins S."/>
            <person name="Loffler F."/>
        </authorList>
    </citation>
    <scope>NUCLEOTIDE SEQUENCE</scope>
</reference>
<sequence>MASEKKNQGISPQENHNIKGTPSVGDPAFRPNSNTIQYTISVTNGCINAHMIPKYDPAYLVLKSFFERFQIKVLLLYSSCTRVRTLFDFFVTKYSKISTVKHSAIFKAKLALPLEFNRLAIFLSDIMYIINGSSPDVVIYNFSFSDLRLLIWLVSRSSL</sequence>